<evidence type="ECO:0000313" key="3">
    <source>
        <dbReference type="EMBL" id="KAG0010346.1"/>
    </source>
</evidence>
<dbReference type="PANTHER" id="PTHR48081:SF8">
    <property type="entry name" value="ALPHA_BETA HYDROLASE FOLD-3 DOMAIN-CONTAINING PROTEIN-RELATED"/>
    <property type="match status" value="1"/>
</dbReference>
<dbReference type="PANTHER" id="PTHR48081">
    <property type="entry name" value="AB HYDROLASE SUPERFAMILY PROTEIN C4A8.06C"/>
    <property type="match status" value="1"/>
</dbReference>
<dbReference type="AlphaFoldDB" id="A0A9P6MQX0"/>
<evidence type="ECO:0000259" key="2">
    <source>
        <dbReference type="Pfam" id="PF07859"/>
    </source>
</evidence>
<evidence type="ECO:0000256" key="1">
    <source>
        <dbReference type="ARBA" id="ARBA00022801"/>
    </source>
</evidence>
<accession>A0A9P6MQX0</accession>
<organism evidence="3 4">
    <name type="scientific">Entomortierella chlamydospora</name>
    <dbReference type="NCBI Taxonomy" id="101097"/>
    <lineage>
        <taxon>Eukaryota</taxon>
        <taxon>Fungi</taxon>
        <taxon>Fungi incertae sedis</taxon>
        <taxon>Mucoromycota</taxon>
        <taxon>Mortierellomycotina</taxon>
        <taxon>Mortierellomycetes</taxon>
        <taxon>Mortierellales</taxon>
        <taxon>Mortierellaceae</taxon>
        <taxon>Entomortierella</taxon>
    </lineage>
</organism>
<dbReference type="SUPFAM" id="SSF53474">
    <property type="entry name" value="alpha/beta-Hydrolases"/>
    <property type="match status" value="1"/>
</dbReference>
<gene>
    <name evidence="3" type="ORF">BGZ80_001572</name>
</gene>
<reference evidence="3" key="1">
    <citation type="journal article" date="2020" name="Fungal Divers.">
        <title>Resolving the Mortierellaceae phylogeny through synthesis of multi-gene phylogenetics and phylogenomics.</title>
        <authorList>
            <person name="Vandepol N."/>
            <person name="Liber J."/>
            <person name="Desiro A."/>
            <person name="Na H."/>
            <person name="Kennedy M."/>
            <person name="Barry K."/>
            <person name="Grigoriev I.V."/>
            <person name="Miller A.N."/>
            <person name="O'Donnell K."/>
            <person name="Stajich J.E."/>
            <person name="Bonito G."/>
        </authorList>
    </citation>
    <scope>NUCLEOTIDE SEQUENCE</scope>
    <source>
        <strain evidence="3">NRRL 2769</strain>
    </source>
</reference>
<keyword evidence="4" id="KW-1185">Reference proteome</keyword>
<keyword evidence="1" id="KW-0378">Hydrolase</keyword>
<dbReference type="InterPro" id="IPR013094">
    <property type="entry name" value="AB_hydrolase_3"/>
</dbReference>
<comment type="caution">
    <text evidence="3">The sequence shown here is derived from an EMBL/GenBank/DDBJ whole genome shotgun (WGS) entry which is preliminary data.</text>
</comment>
<dbReference type="Pfam" id="PF07859">
    <property type="entry name" value="Abhydrolase_3"/>
    <property type="match status" value="1"/>
</dbReference>
<dbReference type="Proteomes" id="UP000703661">
    <property type="component" value="Unassembled WGS sequence"/>
</dbReference>
<dbReference type="InterPro" id="IPR050300">
    <property type="entry name" value="GDXG_lipolytic_enzyme"/>
</dbReference>
<dbReference type="GO" id="GO:0016787">
    <property type="term" value="F:hydrolase activity"/>
    <property type="evidence" value="ECO:0007669"/>
    <property type="project" value="UniProtKB-KW"/>
</dbReference>
<name>A0A9P6MQX0_9FUNG</name>
<dbReference type="EMBL" id="JAAAID010001360">
    <property type="protein sequence ID" value="KAG0010346.1"/>
    <property type="molecule type" value="Genomic_DNA"/>
</dbReference>
<dbReference type="InterPro" id="IPR029058">
    <property type="entry name" value="AB_hydrolase_fold"/>
</dbReference>
<evidence type="ECO:0000313" key="4">
    <source>
        <dbReference type="Proteomes" id="UP000703661"/>
    </source>
</evidence>
<dbReference type="Gene3D" id="3.40.50.1820">
    <property type="entry name" value="alpha/beta hydrolase"/>
    <property type="match status" value="1"/>
</dbReference>
<proteinExistence type="predicted"/>
<feature type="domain" description="Alpha/beta hydrolase fold-3" evidence="2">
    <location>
        <begin position="6"/>
        <end position="212"/>
    </location>
</feature>
<protein>
    <recommendedName>
        <fullName evidence="2">Alpha/beta hydrolase fold-3 domain-containing protein</fullName>
    </recommendedName>
</protein>
<sequence>MACLGGAKVLTIDYRLAPDSPFPAAVVDALAAYLYLLNPPIDSGIAPVDSKNIVIMGDSAGGGLTFATMLAIRDAGLPVPGGIVGLSPWLDLLHSMPSILTNAGSDYLPSDGFTQGGQSSIKKMSELAASIGSKDVLLHHPELPEIQYYASNVILECSYVSPLLEKNFEGTCPMLLIVGDGEMLRDEAIVFVKKNEGDLHLLLYDDMPHVFPMFDFLPTANHALVQAGEFIVKTTTEDKGGLIGKKSYFRVGVDCQQRPLEEDAVVGWEDRLGKLGGGREALVQLE</sequence>